<reference evidence="2" key="1">
    <citation type="submission" date="2015-06" db="EMBL/GenBank/DDBJ databases">
        <title>Expansion of signal transduction pathways in fungi by whole-genome duplication.</title>
        <authorList>
            <consortium name="DOE Joint Genome Institute"/>
            <person name="Corrochano L.M."/>
            <person name="Kuo A."/>
            <person name="Marcet-Houben M."/>
            <person name="Polaino S."/>
            <person name="Salamov A."/>
            <person name="Villalobos J.M."/>
            <person name="Alvarez M.I."/>
            <person name="Avalos J."/>
            <person name="Benito E.P."/>
            <person name="Benoit I."/>
            <person name="Burger G."/>
            <person name="Camino L.P."/>
            <person name="Canovas D."/>
            <person name="Cerda-Olmedo E."/>
            <person name="Cheng J.-F."/>
            <person name="Dominguez A."/>
            <person name="Elias M."/>
            <person name="Eslava A.P."/>
            <person name="Glaser F."/>
            <person name="Grimwood J."/>
            <person name="Gutierrez G."/>
            <person name="Heitman J."/>
            <person name="Henrissat B."/>
            <person name="Iturriaga E.A."/>
            <person name="Lang B.F."/>
            <person name="Lavin J.L."/>
            <person name="Lee S."/>
            <person name="Li W."/>
            <person name="Lindquist E."/>
            <person name="Lopez-Garcia S."/>
            <person name="Luque E.M."/>
            <person name="Marcos A.T."/>
            <person name="Martin J."/>
            <person name="McCluskey K."/>
            <person name="Medina H.R."/>
            <person name="Miralles-Duran A."/>
            <person name="Miyazaki A."/>
            <person name="Munoz-Torres E."/>
            <person name="Oguiza J.A."/>
            <person name="Ohm R."/>
            <person name="Olmedo M."/>
            <person name="Orejas M."/>
            <person name="Ortiz-Castellanos L."/>
            <person name="Pisabarro A.G."/>
            <person name="Rodriguez-Romero J."/>
            <person name="Ruiz-Herrera J."/>
            <person name="Ruiz-Vazquez R."/>
            <person name="Sanz C."/>
            <person name="Schackwitz W."/>
            <person name="Schmutz J."/>
            <person name="Shahriari M."/>
            <person name="Shelest E."/>
            <person name="Silva-Franco F."/>
            <person name="Soanes D."/>
            <person name="Syed K."/>
            <person name="Tagua V.G."/>
            <person name="Talbot N.J."/>
            <person name="Thon M."/>
            <person name="De vries R.P."/>
            <person name="Wiebenga A."/>
            <person name="Yadav J.S."/>
            <person name="Braun E.L."/>
            <person name="Baker S."/>
            <person name="Garre V."/>
            <person name="Horwitz B."/>
            <person name="Torres-Martinez S."/>
            <person name="Idnurm A."/>
            <person name="Herrera-Estrella A."/>
            <person name="Gabaldon T."/>
            <person name="Grigoriev I.V."/>
        </authorList>
    </citation>
    <scope>NUCLEOTIDE SEQUENCE [LARGE SCALE GENOMIC DNA]</scope>
    <source>
        <strain evidence="2">NRRL 1555(-)</strain>
    </source>
</reference>
<dbReference type="EMBL" id="KV440972">
    <property type="protein sequence ID" value="OAD79232.1"/>
    <property type="molecule type" value="Genomic_DNA"/>
</dbReference>
<proteinExistence type="predicted"/>
<protein>
    <submittedName>
        <fullName evidence="1">Uncharacterized protein</fullName>
    </submittedName>
</protein>
<accession>A0A162V0R3</accession>
<dbReference type="Proteomes" id="UP000077315">
    <property type="component" value="Unassembled WGS sequence"/>
</dbReference>
<dbReference type="AlphaFoldDB" id="A0A162V0R3"/>
<organism evidence="1 2">
    <name type="scientific">Phycomyces blakesleeanus (strain ATCC 8743b / DSM 1359 / FGSC 10004 / NBRC 33097 / NRRL 1555)</name>
    <dbReference type="NCBI Taxonomy" id="763407"/>
    <lineage>
        <taxon>Eukaryota</taxon>
        <taxon>Fungi</taxon>
        <taxon>Fungi incertae sedis</taxon>
        <taxon>Mucoromycota</taxon>
        <taxon>Mucoromycotina</taxon>
        <taxon>Mucoromycetes</taxon>
        <taxon>Mucorales</taxon>
        <taxon>Phycomycetaceae</taxon>
        <taxon>Phycomyces</taxon>
    </lineage>
</organism>
<dbReference type="InParanoid" id="A0A162V0R3"/>
<dbReference type="RefSeq" id="XP_018297272.1">
    <property type="nucleotide sequence ID" value="XM_018434597.1"/>
</dbReference>
<sequence length="130" mass="14879">MCGYRFLKGRQKKSLGTCTNQSTILVLELSKALTSPYFYINMIQEISLIGIQMLNKGTILFQHNNKLIAESISCHLEYMQKGSVLGIIPKPTKQLNYSNKLGEFKVYRSTICTLIKAHFNLSPEQKRQFN</sequence>
<dbReference type="VEuPathDB" id="FungiDB:PHYBLDRAFT_162308"/>
<gene>
    <name evidence="1" type="ORF">PHYBLDRAFT_162308</name>
</gene>
<name>A0A162V0R3_PHYB8</name>
<dbReference type="GeneID" id="28995503"/>
<keyword evidence="2" id="KW-1185">Reference proteome</keyword>
<evidence type="ECO:0000313" key="1">
    <source>
        <dbReference type="EMBL" id="OAD79232.1"/>
    </source>
</evidence>
<evidence type="ECO:0000313" key="2">
    <source>
        <dbReference type="Proteomes" id="UP000077315"/>
    </source>
</evidence>